<evidence type="ECO:0000256" key="1">
    <source>
        <dbReference type="ARBA" id="ARBA00004123"/>
    </source>
</evidence>
<evidence type="ECO:0000313" key="8">
    <source>
        <dbReference type="EMBL" id="ODQ82736.1"/>
    </source>
</evidence>
<dbReference type="Pfam" id="PF03371">
    <property type="entry name" value="PRP38"/>
    <property type="match status" value="1"/>
</dbReference>
<sequence length="202" mass="23473">MSTEFRHDRGLAKRVSKIHGVNPVFLIEKISRERILDSFYWKRDCFGLNTATLLDRAVALQHIGGYDELQRPTPFICLGLKMLQLQPAPEIITYLLHQRDFKYLTCLAAFYIRLTLDSAGVYRTLEPLYADYRKIRYKKGSTMVLSHIDEFIDELLTSERSCDMILPRMVGRLYLEDQELLEPRKSEIDSDLESDESESGSD</sequence>
<dbReference type="PANTHER" id="PTHR23142">
    <property type="entry name" value="PRE-MRNA-SPLICING FACTOR 38A-RELATED"/>
    <property type="match status" value="1"/>
</dbReference>
<dbReference type="InterPro" id="IPR005037">
    <property type="entry name" value="PRP38"/>
</dbReference>
<organism evidence="8 9">
    <name type="scientific">Babjeviella inositovora NRRL Y-12698</name>
    <dbReference type="NCBI Taxonomy" id="984486"/>
    <lineage>
        <taxon>Eukaryota</taxon>
        <taxon>Fungi</taxon>
        <taxon>Dikarya</taxon>
        <taxon>Ascomycota</taxon>
        <taxon>Saccharomycotina</taxon>
        <taxon>Pichiomycetes</taxon>
        <taxon>Serinales incertae sedis</taxon>
        <taxon>Babjeviella</taxon>
    </lineage>
</organism>
<dbReference type="Proteomes" id="UP000094336">
    <property type="component" value="Unassembled WGS sequence"/>
</dbReference>
<gene>
    <name evidence="8" type="ORF">BABINDRAFT_169924</name>
</gene>
<evidence type="ECO:0000256" key="5">
    <source>
        <dbReference type="ARBA" id="ARBA00023187"/>
    </source>
</evidence>
<dbReference type="STRING" id="984486.A0A1E3QYM8"/>
<reference evidence="9" key="1">
    <citation type="submission" date="2016-05" db="EMBL/GenBank/DDBJ databases">
        <title>Comparative genomics of biotechnologically important yeasts.</title>
        <authorList>
            <consortium name="DOE Joint Genome Institute"/>
            <person name="Riley R."/>
            <person name="Haridas S."/>
            <person name="Wolfe K.H."/>
            <person name="Lopes M.R."/>
            <person name="Hittinger C.T."/>
            <person name="Goker M."/>
            <person name="Salamov A."/>
            <person name="Wisecaver J."/>
            <person name="Long T.M."/>
            <person name="Aerts A.L."/>
            <person name="Barry K."/>
            <person name="Choi C."/>
            <person name="Clum A."/>
            <person name="Coughlan A.Y."/>
            <person name="Deshpande S."/>
            <person name="Douglass A.P."/>
            <person name="Hanson S.J."/>
            <person name="Klenk H.-P."/>
            <person name="Labutti K."/>
            <person name="Lapidus A."/>
            <person name="Lindquist E."/>
            <person name="Lipzen A."/>
            <person name="Meier-Kolthoff J.P."/>
            <person name="Ohm R.A."/>
            <person name="Otillar R.P."/>
            <person name="Pangilinan J."/>
            <person name="Peng Y."/>
            <person name="Rokas A."/>
            <person name="Rosa C.A."/>
            <person name="Scheuner C."/>
            <person name="Sibirny A.A."/>
            <person name="Slot J.C."/>
            <person name="Stielow J.B."/>
            <person name="Sun H."/>
            <person name="Kurtzman C.P."/>
            <person name="Blackwell M."/>
            <person name="Grigoriev I.V."/>
            <person name="Jeffries T.W."/>
        </authorList>
    </citation>
    <scope>NUCLEOTIDE SEQUENCE [LARGE SCALE GENOMIC DNA]</scope>
    <source>
        <strain evidence="9">NRRL Y-12698</strain>
    </source>
</reference>
<dbReference type="GO" id="GO:0000398">
    <property type="term" value="P:mRNA splicing, via spliceosome"/>
    <property type="evidence" value="ECO:0007669"/>
    <property type="project" value="UniProtKB-UniRule"/>
</dbReference>
<dbReference type="GeneID" id="30148553"/>
<keyword evidence="9" id="KW-1185">Reference proteome</keyword>
<proteinExistence type="inferred from homology"/>
<accession>A0A1E3QYM8</accession>
<dbReference type="GO" id="GO:0005681">
    <property type="term" value="C:spliceosomal complex"/>
    <property type="evidence" value="ECO:0007669"/>
    <property type="project" value="UniProtKB-KW"/>
</dbReference>
<evidence type="ECO:0000256" key="4">
    <source>
        <dbReference type="ARBA" id="ARBA00022728"/>
    </source>
</evidence>
<dbReference type="EMBL" id="KV454426">
    <property type="protein sequence ID" value="ODQ82736.1"/>
    <property type="molecule type" value="Genomic_DNA"/>
</dbReference>
<dbReference type="RefSeq" id="XP_018988064.1">
    <property type="nucleotide sequence ID" value="XM_019130700.1"/>
</dbReference>
<comment type="subcellular location">
    <subcellularLocation>
        <location evidence="1 7">Nucleus</location>
    </subcellularLocation>
</comment>
<protein>
    <recommendedName>
        <fullName evidence="7">Pre-mRNA-splicing factor 38</fullName>
    </recommendedName>
</protein>
<comment type="similarity">
    <text evidence="2 7">Belongs to the PRP38 family.</text>
</comment>
<evidence type="ECO:0000313" key="9">
    <source>
        <dbReference type="Proteomes" id="UP000094336"/>
    </source>
</evidence>
<comment type="function">
    <text evidence="7">Required for pre-mRNA splicing.</text>
</comment>
<evidence type="ECO:0000256" key="3">
    <source>
        <dbReference type="ARBA" id="ARBA00022664"/>
    </source>
</evidence>
<evidence type="ECO:0000256" key="6">
    <source>
        <dbReference type="ARBA" id="ARBA00023242"/>
    </source>
</evidence>
<keyword evidence="4 7" id="KW-0747">Spliceosome</keyword>
<evidence type="ECO:0000256" key="2">
    <source>
        <dbReference type="ARBA" id="ARBA00006164"/>
    </source>
</evidence>
<evidence type="ECO:0000256" key="7">
    <source>
        <dbReference type="RuleBase" id="RU367025"/>
    </source>
</evidence>
<keyword evidence="3 7" id="KW-0507">mRNA processing</keyword>
<dbReference type="AlphaFoldDB" id="A0A1E3QYM8"/>
<keyword evidence="5 7" id="KW-0508">mRNA splicing</keyword>
<dbReference type="OrthoDB" id="190958at2759"/>
<keyword evidence="6 7" id="KW-0539">Nucleus</keyword>
<name>A0A1E3QYM8_9ASCO</name>